<evidence type="ECO:0000256" key="1">
    <source>
        <dbReference type="ARBA" id="ARBA00004651"/>
    </source>
</evidence>
<feature type="domain" description="ABC3 transporter permease C-terminal" evidence="8">
    <location>
        <begin position="151"/>
        <end position="276"/>
    </location>
</feature>
<evidence type="ECO:0000256" key="3">
    <source>
        <dbReference type="ARBA" id="ARBA00022692"/>
    </source>
</evidence>
<keyword evidence="4 7" id="KW-1133">Transmembrane helix</keyword>
<dbReference type="AlphaFoldDB" id="A0A174KRY0"/>
<evidence type="ECO:0000313" key="12">
    <source>
        <dbReference type="Proteomes" id="UP000251853"/>
    </source>
</evidence>
<organism evidence="9 11">
    <name type="scientific">Enterocloster clostridioformis</name>
    <dbReference type="NCBI Taxonomy" id="1531"/>
    <lineage>
        <taxon>Bacteria</taxon>
        <taxon>Bacillati</taxon>
        <taxon>Bacillota</taxon>
        <taxon>Clostridia</taxon>
        <taxon>Lachnospirales</taxon>
        <taxon>Lachnospiraceae</taxon>
        <taxon>Enterocloster</taxon>
    </lineage>
</organism>
<evidence type="ECO:0000256" key="6">
    <source>
        <dbReference type="ARBA" id="ARBA00038076"/>
    </source>
</evidence>
<evidence type="ECO:0000256" key="7">
    <source>
        <dbReference type="SAM" id="Phobius"/>
    </source>
</evidence>
<evidence type="ECO:0000313" key="11">
    <source>
        <dbReference type="Proteomes" id="UP000095512"/>
    </source>
</evidence>
<feature type="transmembrane region" description="Helical" evidence="7">
    <location>
        <begin position="244"/>
        <end position="267"/>
    </location>
</feature>
<protein>
    <submittedName>
        <fullName evidence="9">ABC transporter permease</fullName>
    </submittedName>
</protein>
<feature type="transmembrane region" description="Helical" evidence="7">
    <location>
        <begin position="145"/>
        <end position="165"/>
    </location>
</feature>
<accession>A0A174KRY0</accession>
<dbReference type="Proteomes" id="UP000251853">
    <property type="component" value="Unassembled WGS sequence"/>
</dbReference>
<comment type="similarity">
    <text evidence="6">Belongs to the ABC-4 integral membrane protein family.</text>
</comment>
<dbReference type="GO" id="GO:0022857">
    <property type="term" value="F:transmembrane transporter activity"/>
    <property type="evidence" value="ECO:0007669"/>
    <property type="project" value="TreeGrafter"/>
</dbReference>
<dbReference type="EMBL" id="UAVW01000018">
    <property type="protein sequence ID" value="SQB15786.1"/>
    <property type="molecule type" value="Genomic_DNA"/>
</dbReference>
<dbReference type="PANTHER" id="PTHR30572:SF4">
    <property type="entry name" value="ABC TRANSPORTER PERMEASE YTRF"/>
    <property type="match status" value="1"/>
</dbReference>
<evidence type="ECO:0000313" key="10">
    <source>
        <dbReference type="EMBL" id="SQB15786.1"/>
    </source>
</evidence>
<dbReference type="PANTHER" id="PTHR30572">
    <property type="entry name" value="MEMBRANE COMPONENT OF TRANSPORTER-RELATED"/>
    <property type="match status" value="1"/>
</dbReference>
<evidence type="ECO:0000256" key="2">
    <source>
        <dbReference type="ARBA" id="ARBA00022475"/>
    </source>
</evidence>
<feature type="domain" description="ABC3 transporter permease C-terminal" evidence="8">
    <location>
        <begin position="610"/>
        <end position="726"/>
    </location>
</feature>
<keyword evidence="5 7" id="KW-0472">Membrane</keyword>
<dbReference type="GO" id="GO:0005886">
    <property type="term" value="C:plasma membrane"/>
    <property type="evidence" value="ECO:0007669"/>
    <property type="project" value="UniProtKB-SubCell"/>
</dbReference>
<proteinExistence type="inferred from homology"/>
<evidence type="ECO:0000259" key="8">
    <source>
        <dbReference type="Pfam" id="PF02687"/>
    </source>
</evidence>
<gene>
    <name evidence="9" type="ORF">ERS852480_02725</name>
    <name evidence="10" type="ORF">NCTC11224_04871</name>
</gene>
<reference evidence="9 11" key="1">
    <citation type="submission" date="2015-09" db="EMBL/GenBank/DDBJ databases">
        <authorList>
            <consortium name="Pathogen Informatics"/>
        </authorList>
    </citation>
    <scope>NUCLEOTIDE SEQUENCE [LARGE SCALE GENOMIC DNA]</scope>
    <source>
        <strain evidence="9 11">2789STDY5834865</strain>
    </source>
</reference>
<dbReference type="InterPro" id="IPR003838">
    <property type="entry name" value="ABC3_permease_C"/>
</dbReference>
<dbReference type="Proteomes" id="UP000095512">
    <property type="component" value="Unassembled WGS sequence"/>
</dbReference>
<dbReference type="EMBL" id="CZAB01000023">
    <property type="protein sequence ID" value="CUP14752.1"/>
    <property type="molecule type" value="Genomic_DNA"/>
</dbReference>
<keyword evidence="12" id="KW-1185">Reference proteome</keyword>
<evidence type="ECO:0000256" key="5">
    <source>
        <dbReference type="ARBA" id="ARBA00023136"/>
    </source>
</evidence>
<keyword evidence="3 7" id="KW-0812">Transmembrane</keyword>
<feature type="transmembrane region" description="Helical" evidence="7">
    <location>
        <begin position="201"/>
        <end position="224"/>
    </location>
</feature>
<dbReference type="RefSeq" id="WP_057572053.1">
    <property type="nucleotide sequence ID" value="NZ_CATYWZ010000058.1"/>
</dbReference>
<sequence length="737" mass="81886">MWRDYSAGYIKNNRSSGLSIMIAAFISALLLSLLCGLFYNAWKYEVERIKLTQGSWQSRLVGTFDLQDMEAIRNFADVKSVVVNDEAADGHETVLDIYFDDYGTVLEDTPRIAEMAGVLPEAVTYNYELLAMYLIRSPQDMAPRLLFPMFIIIMIMTSFSLIVIIHNSFAVSMNARIHQFGIFSSIGATPKQIRTCLLQEAAVLCTMPIILGNLLGVAISMGLLQMINALLGSRVAGRHEAVFGYHPLVLALTLLVTIITIWISAWLPARTLSKLAPLEAIKNTGEFQLKRRRNSPVLSLLFGVEGELAGNALKAQRKALRTASLSLILSFMAFTVMECFFTISGINTRETYFDKYQDVWDIMITIKDTDVDSFTETEKIQALPGVRSATVYQKAMASTTITEDEMSDEMKSFGDFSHASGDEAVQTAAGWKVSAPMIILDDSSFTAYCEQIGITPRLDGTVIRNQIRDVTNPDFRHPQYMPYVKGESAASLIRHSGEEGTAVEIPVLSYTDQVPALREEYATINYYELVHFLPVSLWNEIKGQIAGSEDDSYICVLGNENAALEELNVLQAEIDQMITGSYAAESENRIQKKEANDRQIQGMMAIFGGFCVLLAIIGIGNVFSNTLGFVRQRKREFSRYMSVGLTPEEIKKMFCIEALVIAGRPVILTIPLAGITAGYMLKISYLELETFLAEAPLVPIAIFMLAILGAVALAYYLGWRNVCTINLAEALRDDTMM</sequence>
<comment type="subcellular location">
    <subcellularLocation>
        <location evidence="1">Cell membrane</location>
        <topology evidence="1">Multi-pass membrane protein</topology>
    </subcellularLocation>
</comment>
<feature type="transmembrane region" description="Helical" evidence="7">
    <location>
        <begin position="20"/>
        <end position="42"/>
    </location>
</feature>
<feature type="transmembrane region" description="Helical" evidence="7">
    <location>
        <begin position="323"/>
        <end position="343"/>
    </location>
</feature>
<feature type="transmembrane region" description="Helical" evidence="7">
    <location>
        <begin position="603"/>
        <end position="630"/>
    </location>
</feature>
<evidence type="ECO:0000256" key="4">
    <source>
        <dbReference type="ARBA" id="ARBA00022989"/>
    </source>
</evidence>
<dbReference type="InterPro" id="IPR050250">
    <property type="entry name" value="Macrolide_Exporter_MacB"/>
</dbReference>
<evidence type="ECO:0000313" key="9">
    <source>
        <dbReference type="EMBL" id="CUP14752.1"/>
    </source>
</evidence>
<keyword evidence="2" id="KW-1003">Cell membrane</keyword>
<name>A0A174KRY0_9FIRM</name>
<feature type="transmembrane region" description="Helical" evidence="7">
    <location>
        <begin position="697"/>
        <end position="717"/>
    </location>
</feature>
<reference evidence="10 12" key="2">
    <citation type="submission" date="2018-06" db="EMBL/GenBank/DDBJ databases">
        <authorList>
            <consortium name="Pathogen Informatics"/>
            <person name="Doyle S."/>
        </authorList>
    </citation>
    <scope>NUCLEOTIDE SEQUENCE [LARGE SCALE GENOMIC DNA]</scope>
    <source>
        <strain evidence="10 12">NCTC11224</strain>
    </source>
</reference>
<feature type="transmembrane region" description="Helical" evidence="7">
    <location>
        <begin position="654"/>
        <end position="677"/>
    </location>
</feature>
<dbReference type="Pfam" id="PF02687">
    <property type="entry name" value="FtsX"/>
    <property type="match status" value="2"/>
</dbReference>